<feature type="signal peptide" evidence="1">
    <location>
        <begin position="1"/>
        <end position="25"/>
    </location>
</feature>
<sequence length="105" mass="11269">MKTLNKATISLVTLAAIAFTIIASANVRPLNAASVASIPSVTISAHKMSEQEKIAYDIAQSGLAMQTIVIEAKRLNLEQKLAMNQVDSKILQNKLNAHKKSALVI</sequence>
<name>A0A923HD29_9BURK</name>
<dbReference type="AlphaFoldDB" id="A0A923HD29"/>
<evidence type="ECO:0000313" key="3">
    <source>
        <dbReference type="Proteomes" id="UP000634011"/>
    </source>
</evidence>
<dbReference type="EMBL" id="JACOFV010000001">
    <property type="protein sequence ID" value="MBC3860815.1"/>
    <property type="molecule type" value="Genomic_DNA"/>
</dbReference>
<feature type="chain" id="PRO_5037393281" evidence="1">
    <location>
        <begin position="26"/>
        <end position="105"/>
    </location>
</feature>
<proteinExistence type="predicted"/>
<gene>
    <name evidence="2" type="ORF">H8K32_01785</name>
</gene>
<accession>A0A923HD29</accession>
<evidence type="ECO:0000256" key="1">
    <source>
        <dbReference type="SAM" id="SignalP"/>
    </source>
</evidence>
<protein>
    <submittedName>
        <fullName evidence="2">Uncharacterized protein</fullName>
    </submittedName>
</protein>
<keyword evidence="3" id="KW-1185">Reference proteome</keyword>
<dbReference type="Proteomes" id="UP000634011">
    <property type="component" value="Unassembled WGS sequence"/>
</dbReference>
<keyword evidence="1" id="KW-0732">Signal</keyword>
<reference evidence="2" key="1">
    <citation type="submission" date="2020-08" db="EMBL/GenBank/DDBJ databases">
        <title>Novel species isolated from subtropical streams in China.</title>
        <authorList>
            <person name="Lu H."/>
        </authorList>
    </citation>
    <scope>NUCLEOTIDE SEQUENCE</scope>
    <source>
        <strain evidence="2">KACC 12607</strain>
    </source>
</reference>
<dbReference type="RefSeq" id="WP_186910740.1">
    <property type="nucleotide sequence ID" value="NZ_JACOFV010000001.1"/>
</dbReference>
<comment type="caution">
    <text evidence="2">The sequence shown here is derived from an EMBL/GenBank/DDBJ whole genome shotgun (WGS) entry which is preliminary data.</text>
</comment>
<evidence type="ECO:0000313" key="2">
    <source>
        <dbReference type="EMBL" id="MBC3860815.1"/>
    </source>
</evidence>
<organism evidence="2 3">
    <name type="scientific">Undibacterium jejuense</name>
    <dbReference type="NCBI Taxonomy" id="1344949"/>
    <lineage>
        <taxon>Bacteria</taxon>
        <taxon>Pseudomonadati</taxon>
        <taxon>Pseudomonadota</taxon>
        <taxon>Betaproteobacteria</taxon>
        <taxon>Burkholderiales</taxon>
        <taxon>Oxalobacteraceae</taxon>
        <taxon>Undibacterium</taxon>
    </lineage>
</organism>